<protein>
    <submittedName>
        <fullName evidence="2">Uncharacterized membrane protein YphA, DoxX/SURF4 family</fullName>
    </submittedName>
</protein>
<evidence type="ECO:0000256" key="1">
    <source>
        <dbReference type="SAM" id="Phobius"/>
    </source>
</evidence>
<keyword evidence="1" id="KW-0812">Transmembrane</keyword>
<reference evidence="3" key="1">
    <citation type="submission" date="2016-10" db="EMBL/GenBank/DDBJ databases">
        <authorList>
            <person name="Varghese N."/>
            <person name="Submissions S."/>
        </authorList>
    </citation>
    <scope>NUCLEOTIDE SEQUENCE [LARGE SCALE GENOMIC DNA]</scope>
    <source>
        <strain evidence="3">DSM 26893</strain>
    </source>
</reference>
<dbReference type="AlphaFoldDB" id="A0A1H8BZJ6"/>
<name>A0A1H8BZJ6_9RHOB</name>
<evidence type="ECO:0000313" key="3">
    <source>
        <dbReference type="Proteomes" id="UP000199372"/>
    </source>
</evidence>
<dbReference type="Proteomes" id="UP000199372">
    <property type="component" value="Unassembled WGS sequence"/>
</dbReference>
<dbReference type="OrthoDB" id="7870032at2"/>
<sequence>MLPYSPLKSLLLPVVRLLIGSYFLAGIGLIDSFAGVDLLSVVIPVELAETVTAFVLYGTSLAVMLGIFVRPAALILAVFFFWSSYLQYAPDFTLANLTGFWQDMALVGAVLLIAETSPERRLRMRRTTPRRLNVVRNPIDGRPQLRQDARADARVAAALRTPRPTTEASDNIFRDQPI</sequence>
<keyword evidence="3" id="KW-1185">Reference proteome</keyword>
<feature type="transmembrane region" description="Helical" evidence="1">
    <location>
        <begin position="20"/>
        <end position="42"/>
    </location>
</feature>
<evidence type="ECO:0000313" key="2">
    <source>
        <dbReference type="EMBL" id="SEM87574.1"/>
    </source>
</evidence>
<accession>A0A1H8BZJ6</accession>
<keyword evidence="1" id="KW-1133">Transmembrane helix</keyword>
<proteinExistence type="predicted"/>
<dbReference type="RefSeq" id="WP_091844294.1">
    <property type="nucleotide sequence ID" value="NZ_FOCM01000001.1"/>
</dbReference>
<organism evidence="2 3">
    <name type="scientific">Palleronia pelagia</name>
    <dbReference type="NCBI Taxonomy" id="387096"/>
    <lineage>
        <taxon>Bacteria</taxon>
        <taxon>Pseudomonadati</taxon>
        <taxon>Pseudomonadota</taxon>
        <taxon>Alphaproteobacteria</taxon>
        <taxon>Rhodobacterales</taxon>
        <taxon>Roseobacteraceae</taxon>
        <taxon>Palleronia</taxon>
    </lineage>
</organism>
<keyword evidence="1" id="KW-0472">Membrane</keyword>
<feature type="transmembrane region" description="Helical" evidence="1">
    <location>
        <begin position="94"/>
        <end position="114"/>
    </location>
</feature>
<dbReference type="EMBL" id="FOCM01000001">
    <property type="protein sequence ID" value="SEM87574.1"/>
    <property type="molecule type" value="Genomic_DNA"/>
</dbReference>
<gene>
    <name evidence="2" type="ORF">SAMN04488011_101772</name>
</gene>
<feature type="transmembrane region" description="Helical" evidence="1">
    <location>
        <begin position="54"/>
        <end position="82"/>
    </location>
</feature>